<dbReference type="Pfam" id="PF00400">
    <property type="entry name" value="WD40"/>
    <property type="match status" value="5"/>
</dbReference>
<feature type="repeat" description="WD" evidence="3">
    <location>
        <begin position="559"/>
        <end position="593"/>
    </location>
</feature>
<dbReference type="InterPro" id="IPR036322">
    <property type="entry name" value="WD40_repeat_dom_sf"/>
</dbReference>
<dbReference type="PROSITE" id="PS50294">
    <property type="entry name" value="WD_REPEATS_REGION"/>
    <property type="match status" value="3"/>
</dbReference>
<dbReference type="EMBL" id="CP159872">
    <property type="protein sequence ID" value="XCM77500.1"/>
    <property type="molecule type" value="Genomic_DNA"/>
</dbReference>
<dbReference type="InterPro" id="IPR019775">
    <property type="entry name" value="WD40_repeat_CS"/>
</dbReference>
<evidence type="ECO:0000256" key="1">
    <source>
        <dbReference type="ARBA" id="ARBA00022574"/>
    </source>
</evidence>
<dbReference type="InterPro" id="IPR011047">
    <property type="entry name" value="Quinoprotein_ADH-like_sf"/>
</dbReference>
<name>A0AAU8JMN2_9ACTN</name>
<dbReference type="RefSeq" id="WP_354637118.1">
    <property type="nucleotide sequence ID" value="NZ_CP159872.1"/>
</dbReference>
<dbReference type="InterPro" id="IPR020472">
    <property type="entry name" value="WD40_PAC1"/>
</dbReference>
<evidence type="ECO:0000313" key="4">
    <source>
        <dbReference type="EMBL" id="XCM77500.1"/>
    </source>
</evidence>
<feature type="repeat" description="WD" evidence="3">
    <location>
        <begin position="299"/>
        <end position="342"/>
    </location>
</feature>
<keyword evidence="1 3" id="KW-0853">WD repeat</keyword>
<accession>A0AAU8JMN2</accession>
<evidence type="ECO:0000256" key="2">
    <source>
        <dbReference type="ARBA" id="ARBA00022737"/>
    </source>
</evidence>
<reference evidence="4" key="1">
    <citation type="submission" date="2024-06" db="EMBL/GenBank/DDBJ databases">
        <title>The genome sequences of Kitasatospora sp. strain HUAS MG31.</title>
        <authorList>
            <person name="Mo P."/>
        </authorList>
    </citation>
    <scope>NUCLEOTIDE SEQUENCE</scope>
    <source>
        <strain evidence="4">HUAS MG31</strain>
    </source>
</reference>
<dbReference type="CDD" id="cd00200">
    <property type="entry name" value="WD40"/>
    <property type="match status" value="1"/>
</dbReference>
<feature type="repeat" description="WD" evidence="3">
    <location>
        <begin position="343"/>
        <end position="378"/>
    </location>
</feature>
<dbReference type="InterPro" id="IPR015943">
    <property type="entry name" value="WD40/YVTN_repeat-like_dom_sf"/>
</dbReference>
<sequence length="718" mass="71250">MSGLVEFTVGGEQLPGGRLELTLDQAGALRVRHHSAGTEVVRSATVDPAVPARVLNALRNAAPGVGGGAAEARRLVAGELTWADGTDTPVPGIARMLEALAGQLIQPAAPAQLPSNLVQLAAVDPAEAAPTAAIGTVSGRPAFALAVAGRGFGLAELADHGASLGDSDEEAGLLPTAVALGRVGERDLFAVGAQDGAVQVWDATTGALLHGTSGGEGAQVVAAAVVEGVPLAFSGGRDGEVRAWRAEDGKGLGLLAVNGRGASALVHARCAGLDLVAAAGGDGTVRVWDAAAGTRLHLLVGHSERVTSLAVLSLGDQAVLASAGVDREIRLWDLATGEPLAVLVGHSATVTGLAFTELAGEPVLASCALDGTVRTWDVYRGTGLNGWAVRGVWLTALAVVRQGGAVALAVGDERGRIRLFDPADGTALATWEPAGPATGPRPVNALAAGTTADGAQVLAAGYGDGTVRLWGSGVEHLQLANDGGSVSSVAVTEGLVVCGTVTGAVRCHRLTDGTPLSVPTPHTGPVTCLALGATTLASGGADGVVRVRGALDGAPLLRLAGHQQGVTALAIGPQLPRPLIATAGGDGTLRVWDAVTGAPGPVVGGLAGPVAALAFATHAGRPVVLAGTADGAVRAFDVEDGRAVTGLAGGAARIRSLVCQEVDGEALVAAGDEQDTVRLWHLGSGTLLNEAPLDRAPLAISFTETGLYVVGPGGAVTL</sequence>
<organism evidence="4">
    <name type="scientific">Kitasatospora camelliae</name>
    <dbReference type="NCBI Taxonomy" id="3156397"/>
    <lineage>
        <taxon>Bacteria</taxon>
        <taxon>Bacillati</taxon>
        <taxon>Actinomycetota</taxon>
        <taxon>Actinomycetes</taxon>
        <taxon>Kitasatosporales</taxon>
        <taxon>Streptomycetaceae</taxon>
        <taxon>Kitasatospora</taxon>
    </lineage>
</organism>
<dbReference type="PANTHER" id="PTHR19848">
    <property type="entry name" value="WD40 REPEAT PROTEIN"/>
    <property type="match status" value="1"/>
</dbReference>
<dbReference type="AlphaFoldDB" id="A0AAU8JMN2"/>
<dbReference type="SUPFAM" id="SSF50978">
    <property type="entry name" value="WD40 repeat-like"/>
    <property type="match status" value="1"/>
</dbReference>
<dbReference type="Gene3D" id="2.130.10.10">
    <property type="entry name" value="YVTN repeat-like/Quinoprotein amine dehydrogenase"/>
    <property type="match status" value="3"/>
</dbReference>
<dbReference type="InterPro" id="IPR001680">
    <property type="entry name" value="WD40_rpt"/>
</dbReference>
<dbReference type="PRINTS" id="PR00320">
    <property type="entry name" value="GPROTEINBRPT"/>
</dbReference>
<evidence type="ECO:0000256" key="3">
    <source>
        <dbReference type="PROSITE-ProRule" id="PRU00221"/>
    </source>
</evidence>
<gene>
    <name evidence="4" type="ORF">ABWK59_00280</name>
</gene>
<keyword evidence="2" id="KW-0677">Repeat</keyword>
<dbReference type="PANTHER" id="PTHR19848:SF8">
    <property type="entry name" value="F-BOX AND WD REPEAT DOMAIN CONTAINING 7"/>
    <property type="match status" value="1"/>
</dbReference>
<proteinExistence type="predicted"/>
<feature type="repeat" description="WD" evidence="3">
    <location>
        <begin position="275"/>
        <end position="298"/>
    </location>
</feature>
<dbReference type="SMART" id="SM00320">
    <property type="entry name" value="WD40"/>
    <property type="match status" value="11"/>
</dbReference>
<dbReference type="PROSITE" id="PS50082">
    <property type="entry name" value="WD_REPEATS_2"/>
    <property type="match status" value="4"/>
</dbReference>
<dbReference type="SUPFAM" id="SSF50998">
    <property type="entry name" value="Quinoprotein alcohol dehydrogenase-like"/>
    <property type="match status" value="1"/>
</dbReference>
<dbReference type="PROSITE" id="PS00678">
    <property type="entry name" value="WD_REPEATS_1"/>
    <property type="match status" value="2"/>
</dbReference>
<protein>
    <submittedName>
        <fullName evidence="4">WD40 repeat domain-containing protein</fullName>
    </submittedName>
</protein>
<dbReference type="KEGG" id="kcm:ABWK59_00280"/>